<accession>A0A1M5PZL0</accession>
<name>A0A1M5PZL0_9ALTE</name>
<feature type="transmembrane region" description="Helical" evidence="1">
    <location>
        <begin position="12"/>
        <end position="33"/>
    </location>
</feature>
<evidence type="ECO:0000313" key="3">
    <source>
        <dbReference type="Proteomes" id="UP000184520"/>
    </source>
</evidence>
<keyword evidence="1" id="KW-1133">Transmembrane helix</keyword>
<keyword evidence="3" id="KW-1185">Reference proteome</keyword>
<feature type="transmembrane region" description="Helical" evidence="1">
    <location>
        <begin position="39"/>
        <end position="57"/>
    </location>
</feature>
<evidence type="ECO:0000313" key="2">
    <source>
        <dbReference type="EMBL" id="SHH07178.1"/>
    </source>
</evidence>
<proteinExistence type="predicted"/>
<keyword evidence="1" id="KW-0812">Transmembrane</keyword>
<feature type="transmembrane region" description="Helical" evidence="1">
    <location>
        <begin position="93"/>
        <end position="115"/>
    </location>
</feature>
<protein>
    <submittedName>
        <fullName evidence="2">Uncharacterized membrane protein</fullName>
    </submittedName>
</protein>
<sequence length="142" mass="16562">MTPMAPNTKKFRYLALVCTLSLFVWVVSWQLIFTTTDQYSLQFIFLIYALPLLLPMWGIVKGKPYTHAWANFIALYYLMHGFTVLYAEPAERWFAVIELLLVVGMFTGCSVYARLRGRELGLGLKKLKEEMQEECDRFSKRS</sequence>
<dbReference type="AlphaFoldDB" id="A0A1M5PZL0"/>
<feature type="transmembrane region" description="Helical" evidence="1">
    <location>
        <begin position="69"/>
        <end position="87"/>
    </location>
</feature>
<gene>
    <name evidence="2" type="ORF">SAMN05216361_3676</name>
</gene>
<dbReference type="InterPro" id="IPR018643">
    <property type="entry name" value="DUF2069_membrane"/>
</dbReference>
<dbReference type="Proteomes" id="UP000184520">
    <property type="component" value="Unassembled WGS sequence"/>
</dbReference>
<keyword evidence="1" id="KW-0472">Membrane</keyword>
<reference evidence="3" key="1">
    <citation type="submission" date="2016-11" db="EMBL/GenBank/DDBJ databases">
        <authorList>
            <person name="Varghese N."/>
            <person name="Submissions S."/>
        </authorList>
    </citation>
    <scope>NUCLEOTIDE SEQUENCE [LARGE SCALE GENOMIC DNA]</scope>
    <source>
        <strain evidence="3">CGMCC 1.8995</strain>
    </source>
</reference>
<dbReference type="Pfam" id="PF09842">
    <property type="entry name" value="DUF2069"/>
    <property type="match status" value="1"/>
</dbReference>
<dbReference type="STRING" id="634436.SAMN05216361_3676"/>
<dbReference type="EMBL" id="FQWD01000006">
    <property type="protein sequence ID" value="SHH07178.1"/>
    <property type="molecule type" value="Genomic_DNA"/>
</dbReference>
<organism evidence="2 3">
    <name type="scientific">Marisediminitalea aggregata</name>
    <dbReference type="NCBI Taxonomy" id="634436"/>
    <lineage>
        <taxon>Bacteria</taxon>
        <taxon>Pseudomonadati</taxon>
        <taxon>Pseudomonadota</taxon>
        <taxon>Gammaproteobacteria</taxon>
        <taxon>Alteromonadales</taxon>
        <taxon>Alteromonadaceae</taxon>
        <taxon>Marisediminitalea</taxon>
    </lineage>
</organism>
<evidence type="ECO:0000256" key="1">
    <source>
        <dbReference type="SAM" id="Phobius"/>
    </source>
</evidence>